<evidence type="ECO:0000313" key="2">
    <source>
        <dbReference type="Proteomes" id="UP001286313"/>
    </source>
</evidence>
<name>A0AAE1KTC2_PETCI</name>
<comment type="caution">
    <text evidence="1">The sequence shown here is derived from an EMBL/GenBank/DDBJ whole genome shotgun (WGS) entry which is preliminary data.</text>
</comment>
<evidence type="ECO:0000313" key="1">
    <source>
        <dbReference type="EMBL" id="KAK3885051.1"/>
    </source>
</evidence>
<dbReference type="EMBL" id="JAWQEG010000831">
    <property type="protein sequence ID" value="KAK3885051.1"/>
    <property type="molecule type" value="Genomic_DNA"/>
</dbReference>
<dbReference type="AlphaFoldDB" id="A0AAE1KTC2"/>
<accession>A0AAE1KTC2</accession>
<protein>
    <submittedName>
        <fullName evidence="1">Uncharacterized protein</fullName>
    </submittedName>
</protein>
<keyword evidence="2" id="KW-1185">Reference proteome</keyword>
<dbReference type="Proteomes" id="UP001286313">
    <property type="component" value="Unassembled WGS sequence"/>
</dbReference>
<gene>
    <name evidence="1" type="ORF">Pcinc_010705</name>
</gene>
<proteinExistence type="predicted"/>
<organism evidence="1 2">
    <name type="scientific">Petrolisthes cinctipes</name>
    <name type="common">Flat porcelain crab</name>
    <dbReference type="NCBI Taxonomy" id="88211"/>
    <lineage>
        <taxon>Eukaryota</taxon>
        <taxon>Metazoa</taxon>
        <taxon>Ecdysozoa</taxon>
        <taxon>Arthropoda</taxon>
        <taxon>Crustacea</taxon>
        <taxon>Multicrustacea</taxon>
        <taxon>Malacostraca</taxon>
        <taxon>Eumalacostraca</taxon>
        <taxon>Eucarida</taxon>
        <taxon>Decapoda</taxon>
        <taxon>Pleocyemata</taxon>
        <taxon>Anomura</taxon>
        <taxon>Galatheoidea</taxon>
        <taxon>Porcellanidae</taxon>
        <taxon>Petrolisthes</taxon>
    </lineage>
</organism>
<sequence length="74" mass="8268">MAWGLGMFEVSMVGQDANVTQVQLSRVIAQARRESDELRMAWGLGMFEVSMVGQDANVTQVQLSRVIAQARRVR</sequence>
<reference evidence="1" key="1">
    <citation type="submission" date="2023-10" db="EMBL/GenBank/DDBJ databases">
        <title>Genome assemblies of two species of porcelain crab, Petrolisthes cinctipes and Petrolisthes manimaculis (Anomura: Porcellanidae).</title>
        <authorList>
            <person name="Angst P."/>
        </authorList>
    </citation>
    <scope>NUCLEOTIDE SEQUENCE</scope>
    <source>
        <strain evidence="1">PB745_01</strain>
        <tissue evidence="1">Gill</tissue>
    </source>
</reference>